<dbReference type="Gene3D" id="3.40.47.10">
    <property type="match status" value="1"/>
</dbReference>
<geneLocation type="plasmid" evidence="2 3">
    <name>unnamed2</name>
</geneLocation>
<dbReference type="RefSeq" id="WP_106448464.1">
    <property type="nucleotide sequence ID" value="NZ_CP027671.1"/>
</dbReference>
<dbReference type="PANTHER" id="PTHR42870:SF1">
    <property type="entry name" value="NON-SPECIFIC LIPID-TRANSFER PROTEIN-LIKE 2"/>
    <property type="match status" value="1"/>
</dbReference>
<gene>
    <name evidence="2" type="ORF">C6571_18955</name>
</gene>
<accession>A0A2S0N5V0</accession>
<dbReference type="AlphaFoldDB" id="A0A2S0N5V0"/>
<keyword evidence="3" id="KW-1185">Reference proteome</keyword>
<keyword evidence="2" id="KW-0614">Plasmid</keyword>
<sequence length="396" mass="41784">MSSASPVRDGQRACIVGIGETRYTKRGEQAGRGEWALACEAALNATRDAGLDPRHIEGLASYSGDTSLPWLMQHALGIQRLRFASMVWGGGGSGACGSLAHAVAAVESGQAANVLVFRSIVQRPGSRYGEAGGFSEVPQIDLLAPFGMLMPASMMAPSFIRYMYEYGIRTEHLAEVAIAFRDNAQRNPRAVMHGLPLSMDQYMAARMIAEPLRLYDCCQENDGACALLVTSAERARDLPCKPVRVMAAQQGGNPGWGSATMGSHTMPAAEYGWGNGEQLSRDLYAGAGLSPSEVDFAQIYDHFTPAVLMSLENFGLCGRGEGGDFVADGKIRRGGSMPLNTAGGLLSEAYIHGLNLVAEAVRQLRGESTSQVPGARVGLVTAGIGSTPISAAILAV</sequence>
<dbReference type="InterPro" id="IPR055140">
    <property type="entry name" value="Thiolase_C_2"/>
</dbReference>
<organism evidence="2 3">
    <name type="scientific">Simplicispira suum</name>
    <dbReference type="NCBI Taxonomy" id="2109915"/>
    <lineage>
        <taxon>Bacteria</taxon>
        <taxon>Pseudomonadati</taxon>
        <taxon>Pseudomonadota</taxon>
        <taxon>Betaproteobacteria</taxon>
        <taxon>Burkholderiales</taxon>
        <taxon>Comamonadaceae</taxon>
        <taxon>Simplicispira</taxon>
    </lineage>
</organism>
<dbReference type="InterPro" id="IPR002155">
    <property type="entry name" value="Thiolase"/>
</dbReference>
<evidence type="ECO:0000313" key="3">
    <source>
        <dbReference type="Proteomes" id="UP000239326"/>
    </source>
</evidence>
<name>A0A2S0N5V0_9BURK</name>
<dbReference type="OrthoDB" id="9790314at2"/>
<dbReference type="Proteomes" id="UP000239326">
    <property type="component" value="Plasmid unnamed2"/>
</dbReference>
<reference evidence="2 3" key="1">
    <citation type="submission" date="2018-03" db="EMBL/GenBank/DDBJ databases">
        <title>Genome sequencing of Simplicispira sp.</title>
        <authorList>
            <person name="Kim S.-J."/>
            <person name="Heo J."/>
            <person name="Kwon S.-W."/>
        </authorList>
    </citation>
    <scope>NUCLEOTIDE SEQUENCE [LARGE SCALE GENOMIC DNA]</scope>
    <source>
        <strain evidence="2 3">SC1-8</strain>
        <plasmid evidence="2 3">unnamed2</plasmid>
    </source>
</reference>
<feature type="domain" description="Thiolase C-terminal" evidence="1">
    <location>
        <begin position="280"/>
        <end position="387"/>
    </location>
</feature>
<protein>
    <recommendedName>
        <fullName evidence="1">Thiolase C-terminal domain-containing protein</fullName>
    </recommendedName>
</protein>
<dbReference type="PANTHER" id="PTHR42870">
    <property type="entry name" value="ACETYL-COA C-ACETYLTRANSFERASE"/>
    <property type="match status" value="1"/>
</dbReference>
<dbReference type="InterPro" id="IPR016039">
    <property type="entry name" value="Thiolase-like"/>
</dbReference>
<evidence type="ECO:0000259" key="1">
    <source>
        <dbReference type="Pfam" id="PF22691"/>
    </source>
</evidence>
<dbReference type="KEGG" id="simp:C6571_18955"/>
<dbReference type="SUPFAM" id="SSF53901">
    <property type="entry name" value="Thiolase-like"/>
    <property type="match status" value="2"/>
</dbReference>
<dbReference type="CDD" id="cd00829">
    <property type="entry name" value="SCP-x_thiolase"/>
    <property type="match status" value="1"/>
</dbReference>
<proteinExistence type="predicted"/>
<dbReference type="GO" id="GO:0003988">
    <property type="term" value="F:acetyl-CoA C-acyltransferase activity"/>
    <property type="evidence" value="ECO:0007669"/>
    <property type="project" value="UniProtKB-ARBA"/>
</dbReference>
<evidence type="ECO:0000313" key="2">
    <source>
        <dbReference type="EMBL" id="AVO43522.1"/>
    </source>
</evidence>
<dbReference type="PIRSF" id="PIRSF000429">
    <property type="entry name" value="Ac-CoA_Ac_transf"/>
    <property type="match status" value="1"/>
</dbReference>
<dbReference type="Pfam" id="PF22691">
    <property type="entry name" value="Thiolase_C_1"/>
    <property type="match status" value="1"/>
</dbReference>
<dbReference type="EMBL" id="CP027671">
    <property type="protein sequence ID" value="AVO43522.1"/>
    <property type="molecule type" value="Genomic_DNA"/>
</dbReference>